<feature type="domain" description="Rv3660c-like CheY-like N-terminal" evidence="1">
    <location>
        <begin position="27"/>
        <end position="95"/>
    </location>
</feature>
<dbReference type="NCBIfam" id="TIGR03815">
    <property type="entry name" value="CpaE_hom_Actino"/>
    <property type="match status" value="1"/>
</dbReference>
<dbReference type="Gene3D" id="3.40.50.300">
    <property type="entry name" value="P-loop containing nucleotide triphosphate hydrolases"/>
    <property type="match status" value="1"/>
</dbReference>
<reference evidence="2 3" key="1">
    <citation type="journal article" date="2017" name="Elife">
        <title>Extensive horizontal gene transfer in cheese-associated bacteria.</title>
        <authorList>
            <person name="Bonham K.S."/>
            <person name="Wolfe B.E."/>
            <person name="Dutton R.J."/>
        </authorList>
    </citation>
    <scope>NUCLEOTIDE SEQUENCE [LARGE SCALE GENOMIC DNA]</scope>
    <source>
        <strain evidence="2 3">341_9</strain>
    </source>
</reference>
<dbReference type="InterPro" id="IPR022521">
    <property type="entry name" value="Rv3660c"/>
</dbReference>
<dbReference type="Pfam" id="PF26563">
    <property type="entry name" value="Rv3660c_N"/>
    <property type="match status" value="1"/>
</dbReference>
<keyword evidence="3" id="KW-1185">Reference proteome</keyword>
<dbReference type="EMBL" id="NRGR01000004">
    <property type="protein sequence ID" value="PCC40962.1"/>
    <property type="molecule type" value="Genomic_DNA"/>
</dbReference>
<comment type="caution">
    <text evidence="2">The sequence shown here is derived from an EMBL/GenBank/DDBJ whole genome shotgun (WGS) entry which is preliminary data.</text>
</comment>
<dbReference type="SUPFAM" id="SSF52540">
    <property type="entry name" value="P-loop containing nucleoside triphosphate hydrolases"/>
    <property type="match status" value="1"/>
</dbReference>
<accession>A0A2A3YMI2</accession>
<protein>
    <recommendedName>
        <fullName evidence="1">Rv3660c-like CheY-like N-terminal domain-containing protein</fullName>
    </recommendedName>
</protein>
<name>A0A2A3YMI2_9MICO</name>
<evidence type="ECO:0000259" key="1">
    <source>
        <dbReference type="Pfam" id="PF26563"/>
    </source>
</evidence>
<organism evidence="2 3">
    <name type="scientific">Brachybacterium alimentarium</name>
    <dbReference type="NCBI Taxonomy" id="47845"/>
    <lineage>
        <taxon>Bacteria</taxon>
        <taxon>Bacillati</taxon>
        <taxon>Actinomycetota</taxon>
        <taxon>Actinomycetes</taxon>
        <taxon>Micrococcales</taxon>
        <taxon>Dermabacteraceae</taxon>
        <taxon>Brachybacterium</taxon>
    </lineage>
</organism>
<dbReference type="Proteomes" id="UP000218598">
    <property type="component" value="Unassembled WGS sequence"/>
</dbReference>
<dbReference type="AlphaFoldDB" id="A0A2A3YMI2"/>
<dbReference type="InterPro" id="IPR027417">
    <property type="entry name" value="P-loop_NTPase"/>
</dbReference>
<evidence type="ECO:0000313" key="2">
    <source>
        <dbReference type="EMBL" id="PCC40962.1"/>
    </source>
</evidence>
<gene>
    <name evidence="2" type="ORF">CIK66_01390</name>
</gene>
<evidence type="ECO:0000313" key="3">
    <source>
        <dbReference type="Proteomes" id="UP000218598"/>
    </source>
</evidence>
<sequence>MRELVRDHAGALGMELSESPSEGTTVCLVVDAAALEHQERAVRTGRLPLLVVTASPEVPQEVWERALAVGAQAVVPLPAGSDGFLSHLAEFSRPRAASRILGVVGGCGGAGTSSFAARLAAAARTHGSTVLIDADPLGGGLDLLIEAPEAAGIGWADVSGLGPDDGEALHDGLPAVDDVRLLAATNHVGPAPEPLARVLTALRPLGSTVVVDLADGLVPDCAEHLDQLLLVVPASDHAVRATARRLRSWQLPDAIAQVVVRRRGPLTPAEVSQDLGLPLAASFRDGPAAAVPLLDVRRRGADRSARRLMAHLHQEQAA</sequence>
<dbReference type="InterPro" id="IPR059050">
    <property type="entry name" value="Rv3660c_N"/>
</dbReference>
<proteinExistence type="predicted"/>